<dbReference type="Proteomes" id="UP000606786">
    <property type="component" value="Unassembled WGS sequence"/>
</dbReference>
<organism evidence="1 2">
    <name type="scientific">Ceratitis capitata</name>
    <name type="common">Mediterranean fruit fly</name>
    <name type="synonym">Tephritis capitata</name>
    <dbReference type="NCBI Taxonomy" id="7213"/>
    <lineage>
        <taxon>Eukaryota</taxon>
        <taxon>Metazoa</taxon>
        <taxon>Ecdysozoa</taxon>
        <taxon>Arthropoda</taxon>
        <taxon>Hexapoda</taxon>
        <taxon>Insecta</taxon>
        <taxon>Pterygota</taxon>
        <taxon>Neoptera</taxon>
        <taxon>Endopterygota</taxon>
        <taxon>Diptera</taxon>
        <taxon>Brachycera</taxon>
        <taxon>Muscomorpha</taxon>
        <taxon>Tephritoidea</taxon>
        <taxon>Tephritidae</taxon>
        <taxon>Ceratitis</taxon>
        <taxon>Ceratitis</taxon>
    </lineage>
</organism>
<dbReference type="AlphaFoldDB" id="A0A811V1I3"/>
<keyword evidence="2" id="KW-1185">Reference proteome</keyword>
<reference evidence="1" key="1">
    <citation type="submission" date="2020-11" db="EMBL/GenBank/DDBJ databases">
        <authorList>
            <person name="Whitehead M."/>
        </authorList>
    </citation>
    <scope>NUCLEOTIDE SEQUENCE</scope>
    <source>
        <strain evidence="1">EGII</strain>
    </source>
</reference>
<proteinExistence type="predicted"/>
<dbReference type="EMBL" id="CAJHJT010000034">
    <property type="protein sequence ID" value="CAD7004731.1"/>
    <property type="molecule type" value="Genomic_DNA"/>
</dbReference>
<comment type="caution">
    <text evidence="1">The sequence shown here is derived from an EMBL/GenBank/DDBJ whole genome shotgun (WGS) entry which is preliminary data.</text>
</comment>
<evidence type="ECO:0000313" key="2">
    <source>
        <dbReference type="Proteomes" id="UP000606786"/>
    </source>
</evidence>
<gene>
    <name evidence="1" type="ORF">CCAP1982_LOCUS13124</name>
</gene>
<sequence length="86" mass="9931">MLKLQLLANKGRYAVSKVLGRVVKPTPNIHGKNREAHYSRAQLKGYQPFDSWVEEYQAHHLQVDQSVARKIKYRVTEIAIAKGWKS</sequence>
<protein>
    <submittedName>
        <fullName evidence="1">(Mediterranean fruit fly) hypothetical protein</fullName>
    </submittedName>
</protein>
<name>A0A811V1I3_CERCA</name>
<evidence type="ECO:0000313" key="1">
    <source>
        <dbReference type="EMBL" id="CAD7004731.1"/>
    </source>
</evidence>
<accession>A0A811V1I3</accession>